<feature type="compositionally biased region" description="Low complexity" evidence="4">
    <location>
        <begin position="66"/>
        <end position="87"/>
    </location>
</feature>
<dbReference type="Proteomes" id="UP000524450">
    <property type="component" value="Unassembled WGS sequence"/>
</dbReference>
<keyword evidence="3" id="KW-0143">Chaperone</keyword>
<feature type="domain" description="ProQ/FinO" evidence="5">
    <location>
        <begin position="87"/>
        <end position="197"/>
    </location>
</feature>
<gene>
    <name evidence="6" type="ORF">GGD71_000180</name>
</gene>
<organism evidence="6 7">
    <name type="scientific">Variovorax guangxiensis</name>
    <dbReference type="NCBI Taxonomy" id="1775474"/>
    <lineage>
        <taxon>Bacteria</taxon>
        <taxon>Pseudomonadati</taxon>
        <taxon>Pseudomonadota</taxon>
        <taxon>Betaproteobacteria</taxon>
        <taxon>Burkholderiales</taxon>
        <taxon>Comamonadaceae</taxon>
        <taxon>Variovorax</taxon>
    </lineage>
</organism>
<feature type="compositionally biased region" description="Polar residues" evidence="4">
    <location>
        <begin position="1"/>
        <end position="11"/>
    </location>
</feature>
<dbReference type="PANTHER" id="PTHR38106:SF1">
    <property type="entry name" value="RNA CHAPERONE PROQ"/>
    <property type="match status" value="1"/>
</dbReference>
<evidence type="ECO:0000256" key="4">
    <source>
        <dbReference type="SAM" id="MobiDB-lite"/>
    </source>
</evidence>
<comment type="caution">
    <text evidence="6">The sequence shown here is derived from an EMBL/GenBank/DDBJ whole genome shotgun (WGS) entry which is preliminary data.</text>
</comment>
<dbReference type="Pfam" id="PF04352">
    <property type="entry name" value="ProQ"/>
    <property type="match status" value="1"/>
</dbReference>
<evidence type="ECO:0000256" key="2">
    <source>
        <dbReference type="ARBA" id="ARBA00022884"/>
    </source>
</evidence>
<feature type="compositionally biased region" description="Low complexity" evidence="4">
    <location>
        <begin position="284"/>
        <end position="317"/>
    </location>
</feature>
<feature type="region of interest" description="Disordered" evidence="4">
    <location>
        <begin position="1"/>
        <end position="91"/>
    </location>
</feature>
<dbReference type="AlphaFoldDB" id="A0A840FD23"/>
<keyword evidence="1" id="KW-0963">Cytoplasm</keyword>
<evidence type="ECO:0000313" key="6">
    <source>
        <dbReference type="EMBL" id="MBB4219433.1"/>
    </source>
</evidence>
<dbReference type="SUPFAM" id="SSF48657">
    <property type="entry name" value="FinO-like"/>
    <property type="match status" value="1"/>
</dbReference>
<feature type="compositionally biased region" description="Low complexity" evidence="4">
    <location>
        <begin position="49"/>
        <end position="58"/>
    </location>
</feature>
<feature type="region of interest" description="Disordered" evidence="4">
    <location>
        <begin position="276"/>
        <end position="317"/>
    </location>
</feature>
<evidence type="ECO:0000256" key="1">
    <source>
        <dbReference type="ARBA" id="ARBA00022490"/>
    </source>
</evidence>
<dbReference type="InterPro" id="IPR023529">
    <property type="entry name" value="ProQ"/>
</dbReference>
<dbReference type="RefSeq" id="WP_184634626.1">
    <property type="nucleotide sequence ID" value="NZ_JACIFZ010000001.1"/>
</dbReference>
<sequence length="317" mass="34915">MTEATTANPNNKSRRPRGERMDMAQQLQALRAGTDGATTAPEADQAPTQAGRQRPQHQQQRKKPQKAQGRQQPSQQKQQQQPQQPARPQRKVHPALERLFELYPNLFGARFLPLKLGVYEELIARHPDDFKAEDLKVAMGLHARSTRYLESVAAGHPRHDLDGNVAEPVAPEHVHHAILELHRRRSQRTGEDLRPQLVARLARAVEASGLDREAYAVLVRSRDANNNAVLDEALALLAEQAAKREALLRAFEASGRSEKEFAEMYGMTQGEVTRTLQRARADRTAAAAAPQTAEAPQAAAAPEAAEPTAAPETPAAD</sequence>
<dbReference type="EMBL" id="JACIFZ010000001">
    <property type="protein sequence ID" value="MBB4219433.1"/>
    <property type="molecule type" value="Genomic_DNA"/>
</dbReference>
<dbReference type="GO" id="GO:0033592">
    <property type="term" value="F:RNA strand annealing activity"/>
    <property type="evidence" value="ECO:0007669"/>
    <property type="project" value="InterPro"/>
</dbReference>
<dbReference type="PANTHER" id="PTHR38106">
    <property type="entry name" value="RNA CHAPERONE PROQ"/>
    <property type="match status" value="1"/>
</dbReference>
<dbReference type="Gene3D" id="1.10.1710.10">
    <property type="entry name" value="ProQ/FinO domain"/>
    <property type="match status" value="1"/>
</dbReference>
<reference evidence="6 7" key="1">
    <citation type="submission" date="2020-08" db="EMBL/GenBank/DDBJ databases">
        <title>Genomic Encyclopedia of Type Strains, Phase IV (KMG-V): Genome sequencing to study the core and pangenomes of soil and plant-associated prokaryotes.</title>
        <authorList>
            <person name="Whitman W."/>
        </authorList>
    </citation>
    <scope>NUCLEOTIDE SEQUENCE [LARGE SCALE GENOMIC DNA]</scope>
    <source>
        <strain evidence="6 7">34/80</strain>
    </source>
</reference>
<evidence type="ECO:0000313" key="7">
    <source>
        <dbReference type="Proteomes" id="UP000524450"/>
    </source>
</evidence>
<dbReference type="InterPro" id="IPR036442">
    <property type="entry name" value="ProQ/FinO_sf"/>
</dbReference>
<dbReference type="InterPro" id="IPR016103">
    <property type="entry name" value="ProQ/FinO"/>
</dbReference>
<protein>
    <submittedName>
        <fullName evidence="6">SRNA-binding protein</fullName>
    </submittedName>
</protein>
<proteinExistence type="predicted"/>
<accession>A0A840FD23</accession>
<name>A0A840FD23_9BURK</name>
<dbReference type="GO" id="GO:0034057">
    <property type="term" value="F:RNA strand-exchange activity"/>
    <property type="evidence" value="ECO:0007669"/>
    <property type="project" value="InterPro"/>
</dbReference>
<dbReference type="SMART" id="SM00945">
    <property type="entry name" value="ProQ"/>
    <property type="match status" value="1"/>
</dbReference>
<dbReference type="GO" id="GO:0005829">
    <property type="term" value="C:cytosol"/>
    <property type="evidence" value="ECO:0007669"/>
    <property type="project" value="TreeGrafter"/>
</dbReference>
<keyword evidence="2" id="KW-0694">RNA-binding</keyword>
<evidence type="ECO:0000256" key="3">
    <source>
        <dbReference type="ARBA" id="ARBA00023186"/>
    </source>
</evidence>
<dbReference type="GO" id="GO:0010608">
    <property type="term" value="P:post-transcriptional regulation of gene expression"/>
    <property type="evidence" value="ECO:0007669"/>
    <property type="project" value="InterPro"/>
</dbReference>
<evidence type="ECO:0000259" key="5">
    <source>
        <dbReference type="SMART" id="SM00945"/>
    </source>
</evidence>